<gene>
    <name evidence="1" type="ORF">X975_06931</name>
</gene>
<sequence length="149" mass="17432">MDIPRWLPCYTLNYHLNNNKDPRSTDAKLEILLNWRYNNLVLNFDVRNNVYPSVQPGGILGIGSPFEPIVPKIRLRHDRNYIIKLQLEEEKKLPFPYDTDCHNYTEDWLKNNRTGPRSKEMCVQLCIQEISKESYCGPCLSLELYADGA</sequence>
<dbReference type="Proteomes" id="UP000054359">
    <property type="component" value="Unassembled WGS sequence"/>
</dbReference>
<proteinExistence type="predicted"/>
<dbReference type="EMBL" id="KK114983">
    <property type="protein sequence ID" value="KFM63880.1"/>
    <property type="molecule type" value="Genomic_DNA"/>
</dbReference>
<keyword evidence="2" id="KW-1185">Reference proteome</keyword>
<protein>
    <submittedName>
        <fullName evidence="1">Uncharacterized protein</fullName>
    </submittedName>
</protein>
<accession>A0A087TFJ1</accession>
<dbReference type="OMA" id="VEYYAEC"/>
<dbReference type="AlphaFoldDB" id="A0A087TFJ1"/>
<reference evidence="1 2" key="1">
    <citation type="submission" date="2013-11" db="EMBL/GenBank/DDBJ databases">
        <title>Genome sequencing of Stegodyphus mimosarum.</title>
        <authorList>
            <person name="Bechsgaard J."/>
        </authorList>
    </citation>
    <scope>NUCLEOTIDE SEQUENCE [LARGE SCALE GENOMIC DNA]</scope>
</reference>
<feature type="non-terminal residue" evidence="1">
    <location>
        <position position="149"/>
    </location>
</feature>
<name>A0A087TFJ1_STEMI</name>
<organism evidence="1 2">
    <name type="scientific">Stegodyphus mimosarum</name>
    <name type="common">African social velvet spider</name>
    <dbReference type="NCBI Taxonomy" id="407821"/>
    <lineage>
        <taxon>Eukaryota</taxon>
        <taxon>Metazoa</taxon>
        <taxon>Ecdysozoa</taxon>
        <taxon>Arthropoda</taxon>
        <taxon>Chelicerata</taxon>
        <taxon>Arachnida</taxon>
        <taxon>Araneae</taxon>
        <taxon>Araneomorphae</taxon>
        <taxon>Entelegynae</taxon>
        <taxon>Eresoidea</taxon>
        <taxon>Eresidae</taxon>
        <taxon>Stegodyphus</taxon>
    </lineage>
</organism>
<evidence type="ECO:0000313" key="2">
    <source>
        <dbReference type="Proteomes" id="UP000054359"/>
    </source>
</evidence>
<evidence type="ECO:0000313" key="1">
    <source>
        <dbReference type="EMBL" id="KFM63880.1"/>
    </source>
</evidence>
<dbReference type="OrthoDB" id="6435363at2759"/>